<organism evidence="1 2">
    <name type="scientific">Persea americana</name>
    <name type="common">Avocado</name>
    <dbReference type="NCBI Taxonomy" id="3435"/>
    <lineage>
        <taxon>Eukaryota</taxon>
        <taxon>Viridiplantae</taxon>
        <taxon>Streptophyta</taxon>
        <taxon>Embryophyta</taxon>
        <taxon>Tracheophyta</taxon>
        <taxon>Spermatophyta</taxon>
        <taxon>Magnoliopsida</taxon>
        <taxon>Magnoliidae</taxon>
        <taxon>Laurales</taxon>
        <taxon>Lauraceae</taxon>
        <taxon>Persea</taxon>
    </lineage>
</organism>
<accession>A0ACC2MUH5</accession>
<dbReference type="Proteomes" id="UP001234297">
    <property type="component" value="Chromosome 1"/>
</dbReference>
<dbReference type="EMBL" id="CM056809">
    <property type="protein sequence ID" value="KAJ8649320.1"/>
    <property type="molecule type" value="Genomic_DNA"/>
</dbReference>
<name>A0ACC2MUH5_PERAE</name>
<gene>
    <name evidence="1" type="ORF">MRB53_002343</name>
</gene>
<protein>
    <submittedName>
        <fullName evidence="1">Uncharacterized protein</fullName>
    </submittedName>
</protein>
<evidence type="ECO:0000313" key="2">
    <source>
        <dbReference type="Proteomes" id="UP001234297"/>
    </source>
</evidence>
<sequence>METGKGSTSTLRICIFLWFLLSLSRHLSAFSVTVNDMECVYEHVHREGDTVSGNFVVVDHEIFWSSDHPGIDFEVTTPGGNVIRSLKETSGDKFEFKAPERGTYKFCFHNYYSTPETVSFYIHIGHVPTEQALAKDEHLDPINVKIAELREALESITAEQRFLKARDFQHRHSKLLLSSYPRDSQHRHSKLLLSSYPIVE</sequence>
<reference evidence="1 2" key="1">
    <citation type="journal article" date="2022" name="Hortic Res">
        <title>A haplotype resolved chromosomal level avocado genome allows analysis of novel avocado genes.</title>
        <authorList>
            <person name="Nath O."/>
            <person name="Fletcher S.J."/>
            <person name="Hayward A."/>
            <person name="Shaw L.M."/>
            <person name="Masouleh A.K."/>
            <person name="Furtado A."/>
            <person name="Henry R.J."/>
            <person name="Mitter N."/>
        </authorList>
    </citation>
    <scope>NUCLEOTIDE SEQUENCE [LARGE SCALE GENOMIC DNA]</scope>
    <source>
        <strain evidence="2">cv. Hass</strain>
    </source>
</reference>
<comment type="caution">
    <text evidence="1">The sequence shown here is derived from an EMBL/GenBank/DDBJ whole genome shotgun (WGS) entry which is preliminary data.</text>
</comment>
<proteinExistence type="predicted"/>
<evidence type="ECO:0000313" key="1">
    <source>
        <dbReference type="EMBL" id="KAJ8649320.1"/>
    </source>
</evidence>
<keyword evidence="2" id="KW-1185">Reference proteome</keyword>